<keyword evidence="2 5" id="KW-0690">Ribosome biogenesis</keyword>
<evidence type="ECO:0000256" key="3">
    <source>
        <dbReference type="ARBA" id="ARBA00022722"/>
    </source>
</evidence>
<evidence type="ECO:0000259" key="6">
    <source>
        <dbReference type="SMART" id="SM00732"/>
    </source>
</evidence>
<dbReference type="InterPro" id="IPR012337">
    <property type="entry name" value="RNaseH-like_sf"/>
</dbReference>
<dbReference type="Gene3D" id="3.30.420.140">
    <property type="entry name" value="YqgF/RNase H-like domain"/>
    <property type="match status" value="1"/>
</dbReference>
<dbReference type="InterPro" id="IPR037027">
    <property type="entry name" value="YqgF/RNaseH-like_dom_sf"/>
</dbReference>
<evidence type="ECO:0000256" key="1">
    <source>
        <dbReference type="ARBA" id="ARBA00022490"/>
    </source>
</evidence>
<comment type="similarity">
    <text evidence="5">Belongs to the YqgF HJR family.</text>
</comment>
<evidence type="ECO:0000256" key="2">
    <source>
        <dbReference type="ARBA" id="ARBA00022517"/>
    </source>
</evidence>
<keyword evidence="4 5" id="KW-0378">Hydrolase</keyword>
<name>E4L863_9FIRM</name>
<proteinExistence type="inferred from homology"/>
<dbReference type="GO" id="GO:0000967">
    <property type="term" value="P:rRNA 5'-end processing"/>
    <property type="evidence" value="ECO:0007669"/>
    <property type="project" value="UniProtKB-UniRule"/>
</dbReference>
<dbReference type="PANTHER" id="PTHR33317:SF4">
    <property type="entry name" value="POLYNUCLEOTIDYL TRANSFERASE, RIBONUCLEASE H-LIKE SUPERFAMILY PROTEIN"/>
    <property type="match status" value="1"/>
</dbReference>
<gene>
    <name evidence="7" type="ORF">HMPREF9220_1045</name>
</gene>
<comment type="subcellular location">
    <subcellularLocation>
        <location evidence="5">Cytoplasm</location>
    </subcellularLocation>
</comment>
<dbReference type="CDD" id="cd16964">
    <property type="entry name" value="YqgF"/>
    <property type="match status" value="1"/>
</dbReference>
<evidence type="ECO:0000256" key="5">
    <source>
        <dbReference type="HAMAP-Rule" id="MF_00651"/>
    </source>
</evidence>
<sequence length="145" mass="16398">MRIMALDVGSHTIGVAISDLMGWTAQGLETIRHSTREKDFERLKTIIDSYDVKEIVVGMPLNMNGTKGIRAELTEDFVKDLKSAFPNIPCAFWDERLTTVMAQKTLISADMSRKKRKKVIDKLAATVILEGYLRHLEFKRKGNDG</sequence>
<dbReference type="InterPro" id="IPR005227">
    <property type="entry name" value="YqgF"/>
</dbReference>
<dbReference type="GO" id="GO:0004518">
    <property type="term" value="F:nuclease activity"/>
    <property type="evidence" value="ECO:0007669"/>
    <property type="project" value="UniProtKB-KW"/>
</dbReference>
<organism evidence="7 8">
    <name type="scientific">Dialister micraerophilus UPII 345-E</name>
    <dbReference type="NCBI Taxonomy" id="910314"/>
    <lineage>
        <taxon>Bacteria</taxon>
        <taxon>Bacillati</taxon>
        <taxon>Bacillota</taxon>
        <taxon>Negativicutes</taxon>
        <taxon>Veillonellales</taxon>
        <taxon>Veillonellaceae</taxon>
        <taxon>Dialister</taxon>
    </lineage>
</organism>
<dbReference type="GO" id="GO:0016788">
    <property type="term" value="F:hydrolase activity, acting on ester bonds"/>
    <property type="evidence" value="ECO:0007669"/>
    <property type="project" value="UniProtKB-UniRule"/>
</dbReference>
<comment type="function">
    <text evidence="5">Could be a nuclease involved in processing of the 5'-end of pre-16S rRNA.</text>
</comment>
<dbReference type="EC" id="3.1.-.-" evidence="5"/>
<dbReference type="InterPro" id="IPR006641">
    <property type="entry name" value="YqgF/RNaseH-like_dom"/>
</dbReference>
<comment type="caution">
    <text evidence="7">The sequence shown here is derived from an EMBL/GenBank/DDBJ whole genome shotgun (WGS) entry which is preliminary data.</text>
</comment>
<feature type="domain" description="YqgF/RNase H-like" evidence="6">
    <location>
        <begin position="1"/>
        <end position="102"/>
    </location>
</feature>
<dbReference type="EMBL" id="AENT01000012">
    <property type="protein sequence ID" value="EFR43009.1"/>
    <property type="molecule type" value="Genomic_DNA"/>
</dbReference>
<reference evidence="7 8" key="1">
    <citation type="submission" date="2010-11" db="EMBL/GenBank/DDBJ databases">
        <authorList>
            <person name="Durkin A.S."/>
            <person name="Madupu R."/>
            <person name="Torralba M."/>
            <person name="Gillis M."/>
            <person name="Methe B."/>
            <person name="Sutton G."/>
            <person name="Nelson K.E."/>
        </authorList>
    </citation>
    <scope>NUCLEOTIDE SEQUENCE [LARGE SCALE GENOMIC DNA]</scope>
    <source>
        <strain evidence="7 8">UPII 345-E</strain>
    </source>
</reference>
<protein>
    <recommendedName>
        <fullName evidence="5">Putative pre-16S rRNA nuclease</fullName>
        <ecNumber evidence="5">3.1.-.-</ecNumber>
    </recommendedName>
</protein>
<dbReference type="NCBIfam" id="TIGR00250">
    <property type="entry name" value="RNAse_H_YqgF"/>
    <property type="match status" value="1"/>
</dbReference>
<dbReference type="Proteomes" id="UP000004594">
    <property type="component" value="Unassembled WGS sequence"/>
</dbReference>
<dbReference type="SMART" id="SM00732">
    <property type="entry name" value="YqgFc"/>
    <property type="match status" value="1"/>
</dbReference>
<dbReference type="AlphaFoldDB" id="E4L863"/>
<dbReference type="OrthoDB" id="9796140at2"/>
<evidence type="ECO:0000313" key="7">
    <source>
        <dbReference type="EMBL" id="EFR43009.1"/>
    </source>
</evidence>
<dbReference type="GO" id="GO:0005829">
    <property type="term" value="C:cytosol"/>
    <property type="evidence" value="ECO:0007669"/>
    <property type="project" value="TreeGrafter"/>
</dbReference>
<dbReference type="SUPFAM" id="SSF53098">
    <property type="entry name" value="Ribonuclease H-like"/>
    <property type="match status" value="1"/>
</dbReference>
<dbReference type="PANTHER" id="PTHR33317">
    <property type="entry name" value="POLYNUCLEOTIDYL TRANSFERASE, RIBONUCLEASE H-LIKE SUPERFAMILY PROTEIN"/>
    <property type="match status" value="1"/>
</dbReference>
<accession>E4L863</accession>
<keyword evidence="1 5" id="KW-0963">Cytoplasm</keyword>
<evidence type="ECO:0000313" key="8">
    <source>
        <dbReference type="Proteomes" id="UP000004594"/>
    </source>
</evidence>
<dbReference type="HAMAP" id="MF_00651">
    <property type="entry name" value="Nuclease_YqgF"/>
    <property type="match status" value="1"/>
</dbReference>
<evidence type="ECO:0000256" key="4">
    <source>
        <dbReference type="ARBA" id="ARBA00022801"/>
    </source>
</evidence>
<keyword evidence="3 5" id="KW-0540">Nuclease</keyword>
<dbReference type="RefSeq" id="WP_007554417.1">
    <property type="nucleotide sequence ID" value="NZ_AENT01000012.1"/>
</dbReference>
<dbReference type="Pfam" id="PF03652">
    <property type="entry name" value="RuvX"/>
    <property type="match status" value="1"/>
</dbReference>
<dbReference type="eggNOG" id="COG0816">
    <property type="taxonomic scope" value="Bacteria"/>
</dbReference>